<evidence type="ECO:0000313" key="2">
    <source>
        <dbReference type="EMBL" id="GIG88461.1"/>
    </source>
</evidence>
<organism evidence="2 3">
    <name type="scientific">Plantactinospora endophytica</name>
    <dbReference type="NCBI Taxonomy" id="673535"/>
    <lineage>
        <taxon>Bacteria</taxon>
        <taxon>Bacillati</taxon>
        <taxon>Actinomycetota</taxon>
        <taxon>Actinomycetes</taxon>
        <taxon>Micromonosporales</taxon>
        <taxon>Micromonosporaceae</taxon>
        <taxon>Plantactinospora</taxon>
    </lineage>
</organism>
<proteinExistence type="predicted"/>
<protein>
    <submittedName>
        <fullName evidence="2">Uncharacterized protein</fullName>
    </submittedName>
</protein>
<evidence type="ECO:0000313" key="3">
    <source>
        <dbReference type="Proteomes" id="UP000646749"/>
    </source>
</evidence>
<dbReference type="Proteomes" id="UP000646749">
    <property type="component" value="Unassembled WGS sequence"/>
</dbReference>
<accession>A0ABQ4E176</accession>
<gene>
    <name evidence="2" type="ORF">Pen02_33970</name>
</gene>
<keyword evidence="3" id="KW-1185">Reference proteome</keyword>
<name>A0ABQ4E176_9ACTN</name>
<dbReference type="RefSeq" id="WP_203866984.1">
    <property type="nucleotide sequence ID" value="NZ_BONW01000016.1"/>
</dbReference>
<dbReference type="EMBL" id="BONW01000016">
    <property type="protein sequence ID" value="GIG88461.1"/>
    <property type="molecule type" value="Genomic_DNA"/>
</dbReference>
<sequence>MGTVSFMGLKLSDPGVAQAILLPVVQSFVSSMTKTQSNFGTAAALPNLTGAAGTAQQDRRSIALNALQQVIGGVVGAQQTTSTGSAQLQASKAQLDAIVASAVAGGYQVLPTGQVTPSAWQRAYCKATWSHGGAARWAMYEMRAAQYTAQIAATTGQASTLDAQLTTALVKLATDYLSSLFQKDSDAGTTSVPALPDMPPLSPLPAPTIPAPVGSDLGGSTPRPLPTGVGVDLGAGAELTGTTALAGAGAGGPLGGAGALGAGPGGLGLSGASAGSPAVALPGGVAGVGMAGAAAAGAAGAAGAGRAGVGSSMMGVGGFGGHGGGAGDSGEHEVADWLVEDGEPFRSGDAPDGVIG</sequence>
<comment type="caution">
    <text evidence="2">The sequence shown here is derived from an EMBL/GenBank/DDBJ whole genome shotgun (WGS) entry which is preliminary data.</text>
</comment>
<evidence type="ECO:0000256" key="1">
    <source>
        <dbReference type="SAM" id="MobiDB-lite"/>
    </source>
</evidence>
<feature type="compositionally biased region" description="Pro residues" evidence="1">
    <location>
        <begin position="196"/>
        <end position="210"/>
    </location>
</feature>
<feature type="region of interest" description="Disordered" evidence="1">
    <location>
        <begin position="188"/>
        <end position="223"/>
    </location>
</feature>
<reference evidence="2 3" key="1">
    <citation type="submission" date="2021-01" db="EMBL/GenBank/DDBJ databases">
        <title>Whole genome shotgun sequence of Plantactinospora endophytica NBRC 110450.</title>
        <authorList>
            <person name="Komaki H."/>
            <person name="Tamura T."/>
        </authorList>
    </citation>
    <scope>NUCLEOTIDE SEQUENCE [LARGE SCALE GENOMIC DNA]</scope>
    <source>
        <strain evidence="2 3">NBRC 110450</strain>
    </source>
</reference>